<evidence type="ECO:0000256" key="2">
    <source>
        <dbReference type="ARBA" id="ARBA00033753"/>
    </source>
</evidence>
<dbReference type="NCBIfam" id="TIGR00104">
    <property type="entry name" value="tRNA_TsaA"/>
    <property type="match status" value="1"/>
</dbReference>
<dbReference type="STRING" id="1157490.EL26_06930"/>
<evidence type="ECO:0000313" key="4">
    <source>
        <dbReference type="EMBL" id="KEO83915.1"/>
    </source>
</evidence>
<keyword evidence="1" id="KW-0949">S-adenosyl-L-methionine</keyword>
<name>A0A074LTK1_9BACL</name>
<dbReference type="Gene3D" id="2.40.30.70">
    <property type="entry name" value="YaeB-like"/>
    <property type="match status" value="1"/>
</dbReference>
<dbReference type="AlphaFoldDB" id="A0A074LTK1"/>
<reference evidence="4 5" key="1">
    <citation type="journal article" date="2013" name="Int. J. Syst. Evol. Microbiol.">
        <title>Tumebacillus flagellatus sp. nov., an alpha-amylase/pullulanase-producing bacterium isolated from cassava wastewater.</title>
        <authorList>
            <person name="Wang Q."/>
            <person name="Xie N."/>
            <person name="Qin Y."/>
            <person name="Shen N."/>
            <person name="Zhu J."/>
            <person name="Mi H."/>
            <person name="Huang R."/>
        </authorList>
    </citation>
    <scope>NUCLEOTIDE SEQUENCE [LARGE SCALE GENOMIC DNA]</scope>
    <source>
        <strain evidence="4 5">GST4</strain>
    </source>
</reference>
<proteinExistence type="inferred from homology"/>
<dbReference type="CDD" id="cd09281">
    <property type="entry name" value="UPF0066"/>
    <property type="match status" value="1"/>
</dbReference>
<evidence type="ECO:0000313" key="5">
    <source>
        <dbReference type="Proteomes" id="UP000027931"/>
    </source>
</evidence>
<dbReference type="eggNOG" id="COG1720">
    <property type="taxonomic scope" value="Bacteria"/>
</dbReference>
<gene>
    <name evidence="4" type="ORF">EL26_06930</name>
</gene>
<feature type="domain" description="TsaA-like" evidence="3">
    <location>
        <begin position="6"/>
        <end position="136"/>
    </location>
</feature>
<dbReference type="InterPro" id="IPR023370">
    <property type="entry name" value="TrmO-like_N"/>
</dbReference>
<evidence type="ECO:0000256" key="1">
    <source>
        <dbReference type="ARBA" id="ARBA00022691"/>
    </source>
</evidence>
<dbReference type="SUPFAM" id="SSF118196">
    <property type="entry name" value="YaeB-like"/>
    <property type="match status" value="1"/>
</dbReference>
<dbReference type="InterPro" id="IPR036413">
    <property type="entry name" value="YaeB-like_sf"/>
</dbReference>
<evidence type="ECO:0000259" key="3">
    <source>
        <dbReference type="PROSITE" id="PS51668"/>
    </source>
</evidence>
<sequence length="151" mass="17049">MSIMNVTSIATVHSPVAEGIDENWGSVVSEIRVNPEWTSGLQGLEEFSHLLVVFYMHQSSFDATDLVRRPQGRADMPELGIFAQRAKHRPNPIGITAVELVEIQDNIVRVRGLDAIDGTPVLDLKPYFPPFDRRDDAATPEWVERLMKTYF</sequence>
<organism evidence="4 5">
    <name type="scientific">Tumebacillus flagellatus</name>
    <dbReference type="NCBI Taxonomy" id="1157490"/>
    <lineage>
        <taxon>Bacteria</taxon>
        <taxon>Bacillati</taxon>
        <taxon>Bacillota</taxon>
        <taxon>Bacilli</taxon>
        <taxon>Bacillales</taxon>
        <taxon>Alicyclobacillaceae</taxon>
        <taxon>Tumebacillus</taxon>
    </lineage>
</organism>
<dbReference type="InterPro" id="IPR036414">
    <property type="entry name" value="YaeB_N_sf"/>
</dbReference>
<protein>
    <recommendedName>
        <fullName evidence="3">TsaA-like domain-containing protein</fullName>
    </recommendedName>
</protein>
<dbReference type="Pfam" id="PF01980">
    <property type="entry name" value="TrmO_N"/>
    <property type="match status" value="1"/>
</dbReference>
<comment type="similarity">
    <text evidence="2">Belongs to the tRNA methyltransferase O family.</text>
</comment>
<accession>A0A074LTK1</accession>
<dbReference type="Proteomes" id="UP000027931">
    <property type="component" value="Unassembled WGS sequence"/>
</dbReference>
<dbReference type="PANTHER" id="PTHR12818:SF0">
    <property type="entry name" value="TRNA (ADENINE(37)-N6)-METHYLTRANSFERASE"/>
    <property type="match status" value="1"/>
</dbReference>
<dbReference type="PANTHER" id="PTHR12818">
    <property type="entry name" value="TRNA (ADENINE(37)-N6)-METHYLTRANSFERASE"/>
    <property type="match status" value="1"/>
</dbReference>
<dbReference type="InterPro" id="IPR040372">
    <property type="entry name" value="YaeB-like"/>
</dbReference>
<dbReference type="PROSITE" id="PS51668">
    <property type="entry name" value="TSAA_2"/>
    <property type="match status" value="1"/>
</dbReference>
<keyword evidence="5" id="KW-1185">Reference proteome</keyword>
<comment type="caution">
    <text evidence="4">The sequence shown here is derived from an EMBL/GenBank/DDBJ whole genome shotgun (WGS) entry which is preliminary data.</text>
</comment>
<dbReference type="EMBL" id="JMIR01000007">
    <property type="protein sequence ID" value="KEO83915.1"/>
    <property type="molecule type" value="Genomic_DNA"/>
</dbReference>